<organism evidence="2 3">
    <name type="scientific">Funneliformis mosseae</name>
    <name type="common">Endomycorrhizal fungus</name>
    <name type="synonym">Glomus mosseae</name>
    <dbReference type="NCBI Taxonomy" id="27381"/>
    <lineage>
        <taxon>Eukaryota</taxon>
        <taxon>Fungi</taxon>
        <taxon>Fungi incertae sedis</taxon>
        <taxon>Mucoromycota</taxon>
        <taxon>Glomeromycotina</taxon>
        <taxon>Glomeromycetes</taxon>
        <taxon>Glomerales</taxon>
        <taxon>Glomeraceae</taxon>
        <taxon>Funneliformis</taxon>
    </lineage>
</organism>
<gene>
    <name evidence="2" type="ORF">FMOSSE_LOCUS126</name>
</gene>
<dbReference type="EMBL" id="CAJVPP010000009">
    <property type="protein sequence ID" value="CAG8434615.1"/>
    <property type="molecule type" value="Genomic_DNA"/>
</dbReference>
<dbReference type="AlphaFoldDB" id="A0A9N8YIR4"/>
<evidence type="ECO:0000256" key="1">
    <source>
        <dbReference type="SAM" id="MobiDB-lite"/>
    </source>
</evidence>
<evidence type="ECO:0000313" key="3">
    <source>
        <dbReference type="Proteomes" id="UP000789375"/>
    </source>
</evidence>
<name>A0A9N8YIR4_FUNMO</name>
<keyword evidence="3" id="KW-1185">Reference proteome</keyword>
<comment type="caution">
    <text evidence="2">The sequence shown here is derived from an EMBL/GenBank/DDBJ whole genome shotgun (WGS) entry which is preliminary data.</text>
</comment>
<feature type="region of interest" description="Disordered" evidence="1">
    <location>
        <begin position="1"/>
        <end position="21"/>
    </location>
</feature>
<dbReference type="Proteomes" id="UP000789375">
    <property type="component" value="Unassembled WGS sequence"/>
</dbReference>
<protein>
    <submittedName>
        <fullName evidence="2">15084_t:CDS:1</fullName>
    </submittedName>
</protein>
<proteinExistence type="predicted"/>
<evidence type="ECO:0000313" key="2">
    <source>
        <dbReference type="EMBL" id="CAG8434615.1"/>
    </source>
</evidence>
<reference evidence="2" key="1">
    <citation type="submission" date="2021-06" db="EMBL/GenBank/DDBJ databases">
        <authorList>
            <person name="Kallberg Y."/>
            <person name="Tangrot J."/>
            <person name="Rosling A."/>
        </authorList>
    </citation>
    <scope>NUCLEOTIDE SEQUENCE</scope>
    <source>
        <strain evidence="2">87-6 pot B 2015</strain>
    </source>
</reference>
<accession>A0A9N8YIR4</accession>
<sequence length="40" mass="4930">MPFSRSEKTKENEQKKQERLLNLKSLKDGMMRKSKNYYYT</sequence>